<name>A0AAN8S8H8_POLSC</name>
<comment type="similarity">
    <text evidence="2">Belongs to the TMEM192 family.</text>
</comment>
<dbReference type="PANTHER" id="PTHR31592">
    <property type="entry name" value="TRANSMEMBRANE PROTEIN 192"/>
    <property type="match status" value="1"/>
</dbReference>
<evidence type="ECO:0000256" key="4">
    <source>
        <dbReference type="ARBA" id="ARBA00022692"/>
    </source>
</evidence>
<dbReference type="Pfam" id="PF14802">
    <property type="entry name" value="TMEM192"/>
    <property type="match status" value="1"/>
</dbReference>
<evidence type="ECO:0000313" key="8">
    <source>
        <dbReference type="EMBL" id="KAK6638779.1"/>
    </source>
</evidence>
<dbReference type="EMBL" id="JAWJWE010000003">
    <property type="protein sequence ID" value="KAK6638779.1"/>
    <property type="molecule type" value="Genomic_DNA"/>
</dbReference>
<keyword evidence="6 7" id="KW-0472">Membrane</keyword>
<dbReference type="GO" id="GO:0005765">
    <property type="term" value="C:lysosomal membrane"/>
    <property type="evidence" value="ECO:0007669"/>
    <property type="project" value="TreeGrafter"/>
</dbReference>
<comment type="subcellular location">
    <subcellularLocation>
        <location evidence="1">Membrane</location>
        <topology evidence="1">Multi-pass membrane protein</topology>
    </subcellularLocation>
</comment>
<dbReference type="InterPro" id="IPR029399">
    <property type="entry name" value="TMEM192"/>
</dbReference>
<evidence type="ECO:0000256" key="2">
    <source>
        <dbReference type="ARBA" id="ARBA00006314"/>
    </source>
</evidence>
<accession>A0AAN8S8H8</accession>
<proteinExistence type="inferred from homology"/>
<feature type="transmembrane region" description="Helical" evidence="7">
    <location>
        <begin position="138"/>
        <end position="161"/>
    </location>
</feature>
<sequence length="244" mass="28090">MVSLSRGTNSMVEGGTFFGHSGPSEPDVQGLLQPVVGEGKLKKFTPLGTVMPAVFLLALAVAMEITVLIMHFHLNKKHHESRLNGYLEFYQKTQHHSRIPFYISSLWNTILLLLSTLFHDQYHDLESRCKSNGFLTPMNYACFIITLENVFMIPTIVYYICKVYKFNKSRPCPDVQRDEWMASFVQDSYSAGEVGYREQDNHMEELLEKQADMLRYLKEQNSRLVQKVLILNNLLKAQTESLQC</sequence>
<evidence type="ECO:0000256" key="1">
    <source>
        <dbReference type="ARBA" id="ARBA00004141"/>
    </source>
</evidence>
<reference evidence="8 9" key="1">
    <citation type="submission" date="2023-10" db="EMBL/GenBank/DDBJ databases">
        <title>Genomes of two closely related lineages of the louse Polyplax serrata with different host specificities.</title>
        <authorList>
            <person name="Martinu J."/>
            <person name="Tarabai H."/>
            <person name="Stefka J."/>
            <person name="Hypsa V."/>
        </authorList>
    </citation>
    <scope>NUCLEOTIDE SEQUENCE [LARGE SCALE GENOMIC DNA]</scope>
    <source>
        <strain evidence="8">HR10_N</strain>
    </source>
</reference>
<comment type="caution">
    <text evidence="8">The sequence shown here is derived from an EMBL/GenBank/DDBJ whole genome shotgun (WGS) entry which is preliminary data.</text>
</comment>
<dbReference type="AlphaFoldDB" id="A0AAN8S8H8"/>
<organism evidence="8 9">
    <name type="scientific">Polyplax serrata</name>
    <name type="common">Common mouse louse</name>
    <dbReference type="NCBI Taxonomy" id="468196"/>
    <lineage>
        <taxon>Eukaryota</taxon>
        <taxon>Metazoa</taxon>
        <taxon>Ecdysozoa</taxon>
        <taxon>Arthropoda</taxon>
        <taxon>Hexapoda</taxon>
        <taxon>Insecta</taxon>
        <taxon>Pterygota</taxon>
        <taxon>Neoptera</taxon>
        <taxon>Paraneoptera</taxon>
        <taxon>Psocodea</taxon>
        <taxon>Troctomorpha</taxon>
        <taxon>Phthiraptera</taxon>
        <taxon>Anoplura</taxon>
        <taxon>Polyplacidae</taxon>
        <taxon>Polyplax</taxon>
    </lineage>
</organism>
<gene>
    <name evidence="8" type="ORF">RUM43_007048</name>
</gene>
<keyword evidence="4 7" id="KW-0812">Transmembrane</keyword>
<evidence type="ECO:0000256" key="6">
    <source>
        <dbReference type="ARBA" id="ARBA00023136"/>
    </source>
</evidence>
<dbReference type="Proteomes" id="UP001372834">
    <property type="component" value="Unassembled WGS sequence"/>
</dbReference>
<evidence type="ECO:0000313" key="9">
    <source>
        <dbReference type="Proteomes" id="UP001372834"/>
    </source>
</evidence>
<evidence type="ECO:0000256" key="5">
    <source>
        <dbReference type="ARBA" id="ARBA00022989"/>
    </source>
</evidence>
<keyword evidence="5 7" id="KW-1133">Transmembrane helix</keyword>
<dbReference type="PANTHER" id="PTHR31592:SF1">
    <property type="entry name" value="TRANSMEMBRANE PROTEIN 192"/>
    <property type="match status" value="1"/>
</dbReference>
<evidence type="ECO:0000256" key="3">
    <source>
        <dbReference type="ARBA" id="ARBA00014635"/>
    </source>
</evidence>
<protein>
    <recommendedName>
        <fullName evidence="3">Transmembrane protein 192</fullName>
    </recommendedName>
</protein>
<evidence type="ECO:0000256" key="7">
    <source>
        <dbReference type="SAM" id="Phobius"/>
    </source>
</evidence>
<feature type="transmembrane region" description="Helical" evidence="7">
    <location>
        <begin position="50"/>
        <end position="72"/>
    </location>
</feature>
<feature type="transmembrane region" description="Helical" evidence="7">
    <location>
        <begin position="99"/>
        <end position="118"/>
    </location>
</feature>
<dbReference type="GO" id="GO:0005770">
    <property type="term" value="C:late endosome"/>
    <property type="evidence" value="ECO:0007669"/>
    <property type="project" value="TreeGrafter"/>
</dbReference>